<dbReference type="EMBL" id="CM001219">
    <property type="protein sequence ID" value="AES73066.1"/>
    <property type="molecule type" value="Genomic_DNA"/>
</dbReference>
<organism evidence="1 3">
    <name type="scientific">Medicago truncatula</name>
    <name type="common">Barrel medic</name>
    <name type="synonym">Medicago tribuloides</name>
    <dbReference type="NCBI Taxonomy" id="3880"/>
    <lineage>
        <taxon>Eukaryota</taxon>
        <taxon>Viridiplantae</taxon>
        <taxon>Streptophyta</taxon>
        <taxon>Embryophyta</taxon>
        <taxon>Tracheophyta</taxon>
        <taxon>Spermatophyta</taxon>
        <taxon>Magnoliopsida</taxon>
        <taxon>eudicotyledons</taxon>
        <taxon>Gunneridae</taxon>
        <taxon>Pentapetalae</taxon>
        <taxon>rosids</taxon>
        <taxon>fabids</taxon>
        <taxon>Fabales</taxon>
        <taxon>Fabaceae</taxon>
        <taxon>Papilionoideae</taxon>
        <taxon>50 kb inversion clade</taxon>
        <taxon>NPAAA clade</taxon>
        <taxon>Hologalegina</taxon>
        <taxon>IRL clade</taxon>
        <taxon>Trifolieae</taxon>
        <taxon>Medicago</taxon>
    </lineage>
</organism>
<evidence type="ECO:0000313" key="2">
    <source>
        <dbReference type="EnsemblPlants" id="AES73066"/>
    </source>
</evidence>
<evidence type="ECO:0000313" key="1">
    <source>
        <dbReference type="EMBL" id="AES73066.1"/>
    </source>
</evidence>
<reference evidence="2" key="3">
    <citation type="submission" date="2015-04" db="UniProtKB">
        <authorList>
            <consortium name="EnsemblPlants"/>
        </authorList>
    </citation>
    <scope>IDENTIFICATION</scope>
    <source>
        <strain evidence="2">cv. Jemalong A17</strain>
    </source>
</reference>
<sequence>MWDQILKNQVPACAITLFYSTPPTRKLSKQIVLLHKVGLILIKVFTTRKFSGSNHGGGQSGC</sequence>
<dbReference type="EnsemblPlants" id="AES73066">
    <property type="protein sequence ID" value="AES73066"/>
    <property type="gene ID" value="MTR_3g099280"/>
</dbReference>
<dbReference type="PaxDb" id="3880-AES73066"/>
<evidence type="ECO:0000313" key="3">
    <source>
        <dbReference type="Proteomes" id="UP000002051"/>
    </source>
</evidence>
<dbReference type="HOGENOM" id="CLU_2907457_0_0_1"/>
<accession>G7J3X1</accession>
<protein>
    <submittedName>
        <fullName evidence="1 2">Uncharacterized protein</fullName>
    </submittedName>
</protein>
<dbReference type="Proteomes" id="UP000002051">
    <property type="component" value="Chromosome 3"/>
</dbReference>
<name>G7J3X1_MEDTR</name>
<reference evidence="1 3" key="2">
    <citation type="journal article" date="2014" name="BMC Genomics">
        <title>An improved genome release (version Mt4.0) for the model legume Medicago truncatula.</title>
        <authorList>
            <person name="Tang H."/>
            <person name="Krishnakumar V."/>
            <person name="Bidwell S."/>
            <person name="Rosen B."/>
            <person name="Chan A."/>
            <person name="Zhou S."/>
            <person name="Gentzbittel L."/>
            <person name="Childs K.L."/>
            <person name="Yandell M."/>
            <person name="Gundlach H."/>
            <person name="Mayer K.F."/>
            <person name="Schwartz D.C."/>
            <person name="Town C.D."/>
        </authorList>
    </citation>
    <scope>GENOME REANNOTATION</scope>
    <source>
        <strain evidence="2 3">cv. Jemalong A17</strain>
    </source>
</reference>
<dbReference type="AlphaFoldDB" id="G7J3X1"/>
<proteinExistence type="predicted"/>
<keyword evidence="3" id="KW-1185">Reference proteome</keyword>
<gene>
    <name evidence="1" type="ordered locus">MTR_3g099280</name>
</gene>
<reference evidence="1 3" key="1">
    <citation type="journal article" date="2011" name="Nature">
        <title>The Medicago genome provides insight into the evolution of rhizobial symbioses.</title>
        <authorList>
            <person name="Young N.D."/>
            <person name="Debelle F."/>
            <person name="Oldroyd G.E."/>
            <person name="Geurts R."/>
            <person name="Cannon S.B."/>
            <person name="Udvardi M.K."/>
            <person name="Benedito V.A."/>
            <person name="Mayer K.F."/>
            <person name="Gouzy J."/>
            <person name="Schoof H."/>
            <person name="Van de Peer Y."/>
            <person name="Proost S."/>
            <person name="Cook D.R."/>
            <person name="Meyers B.C."/>
            <person name="Spannagl M."/>
            <person name="Cheung F."/>
            <person name="De Mita S."/>
            <person name="Krishnakumar V."/>
            <person name="Gundlach H."/>
            <person name="Zhou S."/>
            <person name="Mudge J."/>
            <person name="Bharti A.K."/>
            <person name="Murray J.D."/>
            <person name="Naoumkina M.A."/>
            <person name="Rosen B."/>
            <person name="Silverstein K.A."/>
            <person name="Tang H."/>
            <person name="Rombauts S."/>
            <person name="Zhao P.X."/>
            <person name="Zhou P."/>
            <person name="Barbe V."/>
            <person name="Bardou P."/>
            <person name="Bechner M."/>
            <person name="Bellec A."/>
            <person name="Berger A."/>
            <person name="Berges H."/>
            <person name="Bidwell S."/>
            <person name="Bisseling T."/>
            <person name="Choisne N."/>
            <person name="Couloux A."/>
            <person name="Denny R."/>
            <person name="Deshpande S."/>
            <person name="Dai X."/>
            <person name="Doyle J.J."/>
            <person name="Dudez A.M."/>
            <person name="Farmer A.D."/>
            <person name="Fouteau S."/>
            <person name="Franken C."/>
            <person name="Gibelin C."/>
            <person name="Gish J."/>
            <person name="Goldstein S."/>
            <person name="Gonzalez A.J."/>
            <person name="Green P.J."/>
            <person name="Hallab A."/>
            <person name="Hartog M."/>
            <person name="Hua A."/>
            <person name="Humphray S.J."/>
            <person name="Jeong D.H."/>
            <person name="Jing Y."/>
            <person name="Jocker A."/>
            <person name="Kenton S.M."/>
            <person name="Kim D.J."/>
            <person name="Klee K."/>
            <person name="Lai H."/>
            <person name="Lang C."/>
            <person name="Lin S."/>
            <person name="Macmil S.L."/>
            <person name="Magdelenat G."/>
            <person name="Matthews L."/>
            <person name="McCorrison J."/>
            <person name="Monaghan E.L."/>
            <person name="Mun J.H."/>
            <person name="Najar F.Z."/>
            <person name="Nicholson C."/>
            <person name="Noirot C."/>
            <person name="O'Bleness M."/>
            <person name="Paule C.R."/>
            <person name="Poulain J."/>
            <person name="Prion F."/>
            <person name="Qin B."/>
            <person name="Qu C."/>
            <person name="Retzel E.F."/>
            <person name="Riddle C."/>
            <person name="Sallet E."/>
            <person name="Samain S."/>
            <person name="Samson N."/>
            <person name="Sanders I."/>
            <person name="Saurat O."/>
            <person name="Scarpelli C."/>
            <person name="Schiex T."/>
            <person name="Segurens B."/>
            <person name="Severin A.J."/>
            <person name="Sherrier D.J."/>
            <person name="Shi R."/>
            <person name="Sims S."/>
            <person name="Singer S.R."/>
            <person name="Sinharoy S."/>
            <person name="Sterck L."/>
            <person name="Viollet A."/>
            <person name="Wang B.B."/>
            <person name="Wang K."/>
            <person name="Wang M."/>
            <person name="Wang X."/>
            <person name="Warfsmann J."/>
            <person name="Weissenbach J."/>
            <person name="White D.D."/>
            <person name="White J.D."/>
            <person name="Wiley G.B."/>
            <person name="Wincker P."/>
            <person name="Xing Y."/>
            <person name="Yang L."/>
            <person name="Yao Z."/>
            <person name="Ying F."/>
            <person name="Zhai J."/>
            <person name="Zhou L."/>
            <person name="Zuber A."/>
            <person name="Denarie J."/>
            <person name="Dixon R.A."/>
            <person name="May G.D."/>
            <person name="Schwartz D.C."/>
            <person name="Rogers J."/>
            <person name="Quetier F."/>
            <person name="Town C.D."/>
            <person name="Roe B.A."/>
        </authorList>
    </citation>
    <scope>NUCLEOTIDE SEQUENCE [LARGE SCALE GENOMIC DNA]</scope>
    <source>
        <strain evidence="1">A17</strain>
        <strain evidence="2 3">cv. Jemalong A17</strain>
    </source>
</reference>